<comment type="function">
    <text evidence="8">Catalyzes the complex heterocyclic radical-mediated conversion of 6-carboxy-5,6,7,8-tetrahydropterin (CPH4) to 7-carboxy-7-deazaguanine (CDG), a step common to the biosynthetic pathways of all 7-deazapurine-containing compounds.</text>
</comment>
<keyword evidence="4 8" id="KW-0460">Magnesium</keyword>
<keyword evidence="6 8" id="KW-0411">Iron-sulfur</keyword>
<evidence type="ECO:0000256" key="4">
    <source>
        <dbReference type="ARBA" id="ARBA00022842"/>
    </source>
</evidence>
<name>A0A395M320_9BACT</name>
<protein>
    <recommendedName>
        <fullName evidence="8">7-carboxy-7-deazaguanine synthase</fullName>
        <shortName evidence="8">CDG synthase</shortName>
        <ecNumber evidence="8">4.3.99.3</ecNumber>
    </recommendedName>
    <alternativeName>
        <fullName evidence="8">Queuosine biosynthesis protein QueE</fullName>
    </alternativeName>
</protein>
<comment type="subunit">
    <text evidence="8">Homodimer.</text>
</comment>
<evidence type="ECO:0000313" key="10">
    <source>
        <dbReference type="EMBL" id="RFM25209.1"/>
    </source>
</evidence>
<proteinExistence type="inferred from homology"/>
<feature type="binding site" evidence="8">
    <location>
        <position position="39"/>
    </location>
    <ligand>
        <name>Mg(2+)</name>
        <dbReference type="ChEBI" id="CHEBI:18420"/>
    </ligand>
</feature>
<dbReference type="HAMAP" id="MF_00917">
    <property type="entry name" value="QueE"/>
    <property type="match status" value="1"/>
</dbReference>
<keyword evidence="1 8" id="KW-0004">4Fe-4S</keyword>
<dbReference type="Pfam" id="PF04055">
    <property type="entry name" value="Radical_SAM"/>
    <property type="match status" value="1"/>
</dbReference>
<organism evidence="10 11">
    <name type="scientific">Candidatus Thermochlorobacter aerophilus</name>
    <dbReference type="NCBI Taxonomy" id="1868324"/>
    <lineage>
        <taxon>Bacteria</taxon>
        <taxon>Pseudomonadati</taxon>
        <taxon>Chlorobiota</taxon>
        <taxon>Chlorobiia</taxon>
        <taxon>Chlorobiales</taxon>
        <taxon>Candidatus Thermochlorobacteriaceae</taxon>
        <taxon>Candidatus Thermochlorobacter</taxon>
    </lineage>
</organism>
<dbReference type="PANTHER" id="PTHR42836:SF1">
    <property type="entry name" value="7-CARBOXY-7-DEAZAGUANINE SYNTHASE"/>
    <property type="match status" value="1"/>
</dbReference>
<dbReference type="GO" id="GO:1904047">
    <property type="term" value="F:S-adenosyl-L-methionine binding"/>
    <property type="evidence" value="ECO:0007669"/>
    <property type="project" value="UniProtKB-UniRule"/>
</dbReference>
<dbReference type="PANTHER" id="PTHR42836">
    <property type="entry name" value="7-CARBOXY-7-DEAZAGUANINE SYNTHASE"/>
    <property type="match status" value="1"/>
</dbReference>
<evidence type="ECO:0000256" key="2">
    <source>
        <dbReference type="ARBA" id="ARBA00022691"/>
    </source>
</evidence>
<evidence type="ECO:0000256" key="3">
    <source>
        <dbReference type="ARBA" id="ARBA00022723"/>
    </source>
</evidence>
<dbReference type="Proteomes" id="UP000266389">
    <property type="component" value="Unassembled WGS sequence"/>
</dbReference>
<keyword evidence="2 8" id="KW-0949">S-adenosyl-L-methionine</keyword>
<keyword evidence="8" id="KW-0671">Queuosine biosynthesis</keyword>
<dbReference type="Gene3D" id="3.20.20.70">
    <property type="entry name" value="Aldolase class I"/>
    <property type="match status" value="1"/>
</dbReference>
<keyword evidence="3 8" id="KW-0479">Metal-binding</keyword>
<dbReference type="EC" id="4.3.99.3" evidence="8"/>
<feature type="binding site" evidence="8">
    <location>
        <position position="30"/>
    </location>
    <ligand>
        <name>[4Fe-4S] cluster</name>
        <dbReference type="ChEBI" id="CHEBI:49883"/>
        <note>4Fe-4S-S-AdoMet</note>
    </ligand>
</feature>
<feature type="binding site" evidence="8">
    <location>
        <position position="26"/>
    </location>
    <ligand>
        <name>substrate</name>
    </ligand>
</feature>
<dbReference type="PIRSF" id="PIRSF000370">
    <property type="entry name" value="QueE"/>
    <property type="match status" value="1"/>
</dbReference>
<dbReference type="InterPro" id="IPR058240">
    <property type="entry name" value="rSAM_sf"/>
</dbReference>
<feature type="binding site" evidence="8">
    <location>
        <begin position="11"/>
        <end position="13"/>
    </location>
    <ligand>
        <name>substrate</name>
    </ligand>
</feature>
<feature type="binding site" evidence="8">
    <location>
        <position position="71"/>
    </location>
    <ligand>
        <name>S-adenosyl-L-methionine</name>
        <dbReference type="ChEBI" id="CHEBI:59789"/>
    </ligand>
</feature>
<comment type="cofactor">
    <cofactor evidence="8">
        <name>S-adenosyl-L-methionine</name>
        <dbReference type="ChEBI" id="CHEBI:59789"/>
    </cofactor>
    <text evidence="8">Binds 1 S-adenosyl-L-methionine per subunit.</text>
</comment>
<keyword evidence="5 8" id="KW-0408">Iron</keyword>
<dbReference type="SFLD" id="SFLDS00029">
    <property type="entry name" value="Radical_SAM"/>
    <property type="match status" value="1"/>
</dbReference>
<dbReference type="PROSITE" id="PS51918">
    <property type="entry name" value="RADICAL_SAM"/>
    <property type="match status" value="1"/>
</dbReference>
<dbReference type="InterPro" id="IPR007197">
    <property type="entry name" value="rSAM"/>
</dbReference>
<feature type="binding site" evidence="8">
    <location>
        <position position="37"/>
    </location>
    <ligand>
        <name>[4Fe-4S] cluster</name>
        <dbReference type="ChEBI" id="CHEBI:49883"/>
        <note>4Fe-4S-S-AdoMet</note>
    </ligand>
</feature>
<dbReference type="InterPro" id="IPR013785">
    <property type="entry name" value="Aldolase_TIM"/>
</dbReference>
<evidence type="ECO:0000256" key="7">
    <source>
        <dbReference type="ARBA" id="ARBA00023239"/>
    </source>
</evidence>
<feature type="binding site" evidence="8">
    <location>
        <position position="69"/>
    </location>
    <ligand>
        <name>substrate</name>
    </ligand>
</feature>
<comment type="catalytic activity">
    <reaction evidence="8">
        <text>6-carboxy-5,6,7,8-tetrahydropterin + H(+) = 7-carboxy-7-carbaguanine + NH4(+)</text>
        <dbReference type="Rhea" id="RHEA:27974"/>
        <dbReference type="ChEBI" id="CHEBI:15378"/>
        <dbReference type="ChEBI" id="CHEBI:28938"/>
        <dbReference type="ChEBI" id="CHEBI:61032"/>
        <dbReference type="ChEBI" id="CHEBI:61036"/>
        <dbReference type="EC" id="4.3.99.3"/>
    </reaction>
</comment>
<comment type="cofactor">
    <cofactor evidence="8">
        <name>Mg(2+)</name>
        <dbReference type="ChEBI" id="CHEBI:18420"/>
    </cofactor>
</comment>
<dbReference type="GO" id="GO:0000287">
    <property type="term" value="F:magnesium ion binding"/>
    <property type="evidence" value="ECO:0007669"/>
    <property type="project" value="UniProtKB-UniRule"/>
</dbReference>
<feature type="domain" description="Radical SAM core" evidence="9">
    <location>
        <begin position="17"/>
        <end position="208"/>
    </location>
</feature>
<dbReference type="SUPFAM" id="SSF102114">
    <property type="entry name" value="Radical SAM enzymes"/>
    <property type="match status" value="1"/>
</dbReference>
<comment type="pathway">
    <text evidence="8">Purine metabolism; 7-cyano-7-deazaguanine biosynthesis.</text>
</comment>
<evidence type="ECO:0000256" key="1">
    <source>
        <dbReference type="ARBA" id="ARBA00022485"/>
    </source>
</evidence>
<feature type="binding site" evidence="8">
    <location>
        <begin position="36"/>
        <end position="38"/>
    </location>
    <ligand>
        <name>S-adenosyl-L-methionine</name>
        <dbReference type="ChEBI" id="CHEBI:59789"/>
    </ligand>
</feature>
<dbReference type="UniPathway" id="UPA00391"/>
<comment type="caution">
    <text evidence="10">The sequence shown here is derived from an EMBL/GenBank/DDBJ whole genome shotgun (WGS) entry which is preliminary data.</text>
</comment>
<comment type="cofactor">
    <cofactor evidence="8">
        <name>[4Fe-4S] cluster</name>
        <dbReference type="ChEBI" id="CHEBI:49883"/>
    </cofactor>
    <text evidence="8">Binds 1 [4Fe-4S] cluster. The cluster is coordinated with 3 cysteines and an exchangeable S-adenosyl-L-methionine.</text>
</comment>
<comment type="similarity">
    <text evidence="8">Belongs to the radical SAM superfamily. 7-carboxy-7-deazaguanine synthase family.</text>
</comment>
<dbReference type="EMBL" id="PHFL01000007">
    <property type="protein sequence ID" value="RFM25209.1"/>
    <property type="molecule type" value="Genomic_DNA"/>
</dbReference>
<dbReference type="AlphaFoldDB" id="A0A395M320"/>
<dbReference type="CDD" id="cd01335">
    <property type="entry name" value="Radical_SAM"/>
    <property type="match status" value="1"/>
</dbReference>
<dbReference type="GO" id="GO:0051539">
    <property type="term" value="F:4 iron, 4 sulfur cluster binding"/>
    <property type="evidence" value="ECO:0007669"/>
    <property type="project" value="UniProtKB-UniRule"/>
</dbReference>
<sequence length="212" mass="24426">MLKVNEIFFSIQGESSQMGWPCVFVRLAECDLRCTYCDTEYAFYEGEMLSLEHIIEKVSSYGCKLVEITGGEPLLQSEVYELMTRLCDLGFSVMLETGGHILVDKVDARVKKIIDMKTPSSGMLRKNDYRNLEIAAPTDEIKFVIGSRLDYDWAKQVIEQYRLTERLTVLMSVVFGELSPQTLAEWILADRLPVRFQLQMHKYIWSPETRGV</sequence>
<comment type="caution">
    <text evidence="8">Lacks conserved residue(s) required for the propagation of feature annotation.</text>
</comment>
<evidence type="ECO:0000256" key="5">
    <source>
        <dbReference type="ARBA" id="ARBA00023004"/>
    </source>
</evidence>
<evidence type="ECO:0000259" key="9">
    <source>
        <dbReference type="PROSITE" id="PS51918"/>
    </source>
</evidence>
<accession>A0A395M320</accession>
<evidence type="ECO:0000256" key="8">
    <source>
        <dbReference type="HAMAP-Rule" id="MF_00917"/>
    </source>
</evidence>
<dbReference type="GO" id="GO:0008616">
    <property type="term" value="P:tRNA queuosine(34) biosynthetic process"/>
    <property type="evidence" value="ECO:0007669"/>
    <property type="project" value="UniProtKB-UniRule"/>
</dbReference>
<keyword evidence="7 8" id="KW-0456">Lyase</keyword>
<feature type="binding site" evidence="8">
    <location>
        <position position="34"/>
    </location>
    <ligand>
        <name>[4Fe-4S] cluster</name>
        <dbReference type="ChEBI" id="CHEBI:49883"/>
        <note>4Fe-4S-S-AdoMet</note>
    </ligand>
</feature>
<dbReference type="GO" id="GO:0016840">
    <property type="term" value="F:carbon-nitrogen lyase activity"/>
    <property type="evidence" value="ECO:0007669"/>
    <property type="project" value="UniProtKB-UniRule"/>
</dbReference>
<gene>
    <name evidence="8" type="primary">queE</name>
    <name evidence="10" type="ORF">D0433_00875</name>
</gene>
<evidence type="ECO:0000256" key="6">
    <source>
        <dbReference type="ARBA" id="ARBA00023014"/>
    </source>
</evidence>
<reference evidence="10 11" key="1">
    <citation type="journal article" date="2011" name="ISME J.">
        <title>Community ecology of hot spring cyanobacterial mats: predominant populations and their functional potential.</title>
        <authorList>
            <person name="Klatt C.G."/>
            <person name="Wood J.M."/>
            <person name="Rusch D.B."/>
            <person name="Bateson M.M."/>
            <person name="Hamamura N."/>
            <person name="Heidelberg J.F."/>
            <person name="Grossman A.R."/>
            <person name="Bhaya D."/>
            <person name="Cohan F.M."/>
            <person name="Kuhl M."/>
            <person name="Bryant D.A."/>
            <person name="Ward D.M."/>
        </authorList>
    </citation>
    <scope>NUCLEOTIDE SEQUENCE [LARGE SCALE GENOMIC DNA]</scope>
    <source>
        <strain evidence="10">OS</strain>
    </source>
</reference>
<evidence type="ECO:0000313" key="11">
    <source>
        <dbReference type="Proteomes" id="UP000266389"/>
    </source>
</evidence>
<dbReference type="InterPro" id="IPR024924">
    <property type="entry name" value="7-CO-7-deazaguanine_synth-like"/>
</dbReference>